<dbReference type="EMBL" id="KB108036">
    <property type="protein sequence ID" value="ELK29383.1"/>
    <property type="molecule type" value="Genomic_DNA"/>
</dbReference>
<gene>
    <name evidence="1" type="ORF">MDA_GLEAN10011436</name>
</gene>
<evidence type="ECO:0000313" key="2">
    <source>
        <dbReference type="Proteomes" id="UP000010556"/>
    </source>
</evidence>
<protein>
    <submittedName>
        <fullName evidence="1">Uncharacterized protein</fullName>
    </submittedName>
</protein>
<dbReference type="AlphaFoldDB" id="L5LV85"/>
<reference evidence="2" key="1">
    <citation type="journal article" date="2013" name="Science">
        <title>Comparative analysis of bat genomes provides insight into the evolution of flight and immunity.</title>
        <authorList>
            <person name="Zhang G."/>
            <person name="Cowled C."/>
            <person name="Shi Z."/>
            <person name="Huang Z."/>
            <person name="Bishop-Lilly K.A."/>
            <person name="Fang X."/>
            <person name="Wynne J.W."/>
            <person name="Xiong Z."/>
            <person name="Baker M.L."/>
            <person name="Zhao W."/>
            <person name="Tachedjian M."/>
            <person name="Zhu Y."/>
            <person name="Zhou P."/>
            <person name="Jiang X."/>
            <person name="Ng J."/>
            <person name="Yang L."/>
            <person name="Wu L."/>
            <person name="Xiao J."/>
            <person name="Feng Y."/>
            <person name="Chen Y."/>
            <person name="Sun X."/>
            <person name="Zhang Y."/>
            <person name="Marsh G.A."/>
            <person name="Crameri G."/>
            <person name="Broder C.C."/>
            <person name="Frey K.G."/>
            <person name="Wang L.F."/>
            <person name="Wang J."/>
        </authorList>
    </citation>
    <scope>NUCLEOTIDE SEQUENCE [LARGE SCALE GENOMIC DNA]</scope>
</reference>
<keyword evidence="2" id="KW-1185">Reference proteome</keyword>
<accession>L5LV85</accession>
<sequence length="48" mass="5446">MEEINNFKTPSKLSEKRKSARLLNCSLGCALTTRGQIVDWSTSCYDIH</sequence>
<evidence type="ECO:0000313" key="1">
    <source>
        <dbReference type="EMBL" id="ELK29383.1"/>
    </source>
</evidence>
<dbReference type="Proteomes" id="UP000010556">
    <property type="component" value="Unassembled WGS sequence"/>
</dbReference>
<name>L5LV85_MYODS</name>
<organism evidence="1 2">
    <name type="scientific">Myotis davidii</name>
    <name type="common">David's myotis</name>
    <dbReference type="NCBI Taxonomy" id="225400"/>
    <lineage>
        <taxon>Eukaryota</taxon>
        <taxon>Metazoa</taxon>
        <taxon>Chordata</taxon>
        <taxon>Craniata</taxon>
        <taxon>Vertebrata</taxon>
        <taxon>Euteleostomi</taxon>
        <taxon>Mammalia</taxon>
        <taxon>Eutheria</taxon>
        <taxon>Laurasiatheria</taxon>
        <taxon>Chiroptera</taxon>
        <taxon>Yangochiroptera</taxon>
        <taxon>Vespertilionidae</taxon>
        <taxon>Myotis</taxon>
    </lineage>
</organism>
<proteinExistence type="predicted"/>